<organism evidence="2 3">
    <name type="scientific">Nepenthes gracilis</name>
    <name type="common">Slender pitcher plant</name>
    <dbReference type="NCBI Taxonomy" id="150966"/>
    <lineage>
        <taxon>Eukaryota</taxon>
        <taxon>Viridiplantae</taxon>
        <taxon>Streptophyta</taxon>
        <taxon>Embryophyta</taxon>
        <taxon>Tracheophyta</taxon>
        <taxon>Spermatophyta</taxon>
        <taxon>Magnoliopsida</taxon>
        <taxon>eudicotyledons</taxon>
        <taxon>Gunneridae</taxon>
        <taxon>Pentapetalae</taxon>
        <taxon>Caryophyllales</taxon>
        <taxon>Nepenthaceae</taxon>
        <taxon>Nepenthes</taxon>
    </lineage>
</organism>
<evidence type="ECO:0000256" key="1">
    <source>
        <dbReference type="SAM" id="MobiDB-lite"/>
    </source>
</evidence>
<name>A0AAD3XIN6_NEPGR</name>
<sequence>MEPIKPHYSKNRDDRSPRHYCTLELTPALLMGSVRIQDPQATQSWNQQYQQHHSTLDSINFFRHQHLLNTIRLSDNQQGGCNTPANNMPPKINDSRSAAKFPVWKGQFPPPVKAATSIA</sequence>
<keyword evidence="3" id="KW-1185">Reference proteome</keyword>
<protein>
    <submittedName>
        <fullName evidence="2">Uncharacterized protein</fullName>
    </submittedName>
</protein>
<dbReference type="AlphaFoldDB" id="A0AAD3XIN6"/>
<evidence type="ECO:0000313" key="2">
    <source>
        <dbReference type="EMBL" id="GMH05954.1"/>
    </source>
</evidence>
<dbReference type="EMBL" id="BSYO01000006">
    <property type="protein sequence ID" value="GMH05954.1"/>
    <property type="molecule type" value="Genomic_DNA"/>
</dbReference>
<reference evidence="2" key="1">
    <citation type="submission" date="2023-05" db="EMBL/GenBank/DDBJ databases">
        <title>Nepenthes gracilis genome sequencing.</title>
        <authorList>
            <person name="Fukushima K."/>
        </authorList>
    </citation>
    <scope>NUCLEOTIDE SEQUENCE</scope>
    <source>
        <strain evidence="2">SING2019-196</strain>
    </source>
</reference>
<accession>A0AAD3XIN6</accession>
<evidence type="ECO:0000313" key="3">
    <source>
        <dbReference type="Proteomes" id="UP001279734"/>
    </source>
</evidence>
<comment type="caution">
    <text evidence="2">The sequence shown here is derived from an EMBL/GenBank/DDBJ whole genome shotgun (WGS) entry which is preliminary data.</text>
</comment>
<gene>
    <name evidence="2" type="ORF">Nepgr_007794</name>
</gene>
<feature type="region of interest" description="Disordered" evidence="1">
    <location>
        <begin position="75"/>
        <end position="95"/>
    </location>
</feature>
<feature type="compositionally biased region" description="Polar residues" evidence="1">
    <location>
        <begin position="75"/>
        <end position="86"/>
    </location>
</feature>
<dbReference type="Proteomes" id="UP001279734">
    <property type="component" value="Unassembled WGS sequence"/>
</dbReference>
<proteinExistence type="predicted"/>